<gene>
    <name evidence="1" type="ORF">SISNIDRAFT_471052</name>
</gene>
<dbReference type="SUPFAM" id="SSF89372">
    <property type="entry name" value="Fucose-specific lectin"/>
    <property type="match status" value="1"/>
</dbReference>
<dbReference type="Gene3D" id="2.120.10.70">
    <property type="entry name" value="Fucose-specific lectin"/>
    <property type="match status" value="1"/>
</dbReference>
<dbReference type="Proteomes" id="UP000076722">
    <property type="component" value="Unassembled WGS sequence"/>
</dbReference>
<proteinExistence type="predicted"/>
<evidence type="ECO:0000313" key="1">
    <source>
        <dbReference type="EMBL" id="KZS87295.1"/>
    </source>
</evidence>
<evidence type="ECO:0000313" key="2">
    <source>
        <dbReference type="Proteomes" id="UP000076722"/>
    </source>
</evidence>
<organism evidence="1 2">
    <name type="scientific">Sistotremastrum niveocremeum HHB9708</name>
    <dbReference type="NCBI Taxonomy" id="1314777"/>
    <lineage>
        <taxon>Eukaryota</taxon>
        <taxon>Fungi</taxon>
        <taxon>Dikarya</taxon>
        <taxon>Basidiomycota</taxon>
        <taxon>Agaricomycotina</taxon>
        <taxon>Agaricomycetes</taxon>
        <taxon>Sistotremastrales</taxon>
        <taxon>Sistotremastraceae</taxon>
        <taxon>Sertulicium</taxon>
        <taxon>Sertulicium niveocremeum</taxon>
    </lineage>
</organism>
<keyword evidence="2" id="KW-1185">Reference proteome</keyword>
<accession>A0A164N2T9</accession>
<sequence length="325" mass="35606">MSSTTALKATGLASTYWRDSKGVDHVRVYYQDNNGAIREVKWDAGQWTDGSTECFAKRDSLGTPLAVITLPEDLYSESTSNVPGANPEIRIYCLKLEEPPSIQEFIKPKNKTTWGSSPNIIPTYNLSVTSRLAAIEYGDPHIRVYYQDKSGFIRQAAWNSQVDVWVGSADDMKVSSTPVLDHTPISAAVGVNYPLFPEITVAWLDRNDNVAAAAGSWRDEFHPLEFSTTYSASSFGNLTVAAWHGEKAVIWYNGQNNQRVQKVEYSYATDEWKGPITAFSGNITQSSSAGQGSLAAVAFASAVDGALGSVFYQPYDDDNIVEIAV</sequence>
<dbReference type="AlphaFoldDB" id="A0A164N2T9"/>
<name>A0A164N2T9_9AGAM</name>
<protein>
    <submittedName>
        <fullName evidence="1">Uncharacterized protein</fullName>
    </submittedName>
</protein>
<dbReference type="EMBL" id="KV419452">
    <property type="protein sequence ID" value="KZS87295.1"/>
    <property type="molecule type" value="Genomic_DNA"/>
</dbReference>
<dbReference type="Gene3D" id="2.40.128.190">
    <property type="match status" value="1"/>
</dbReference>
<reference evidence="1 2" key="1">
    <citation type="journal article" date="2016" name="Mol. Biol. Evol.">
        <title>Comparative Genomics of Early-Diverging Mushroom-Forming Fungi Provides Insights into the Origins of Lignocellulose Decay Capabilities.</title>
        <authorList>
            <person name="Nagy L.G."/>
            <person name="Riley R."/>
            <person name="Tritt A."/>
            <person name="Adam C."/>
            <person name="Daum C."/>
            <person name="Floudas D."/>
            <person name="Sun H."/>
            <person name="Yadav J.S."/>
            <person name="Pangilinan J."/>
            <person name="Larsson K.H."/>
            <person name="Matsuura K."/>
            <person name="Barry K."/>
            <person name="Labutti K."/>
            <person name="Kuo R."/>
            <person name="Ohm R.A."/>
            <person name="Bhattacharya S.S."/>
            <person name="Shirouzu T."/>
            <person name="Yoshinaga Y."/>
            <person name="Martin F.M."/>
            <person name="Grigoriev I.V."/>
            <person name="Hibbett D.S."/>
        </authorList>
    </citation>
    <scope>NUCLEOTIDE SEQUENCE [LARGE SCALE GENOMIC DNA]</scope>
    <source>
        <strain evidence="1 2">HHB9708</strain>
    </source>
</reference>